<evidence type="ECO:0000313" key="3">
    <source>
        <dbReference type="EMBL" id="CAE0708886.1"/>
    </source>
</evidence>
<dbReference type="SUPFAM" id="SSF50129">
    <property type="entry name" value="GroES-like"/>
    <property type="match status" value="1"/>
</dbReference>
<feature type="compositionally biased region" description="Polar residues" evidence="1">
    <location>
        <begin position="211"/>
        <end position="221"/>
    </location>
</feature>
<dbReference type="InterPro" id="IPR036291">
    <property type="entry name" value="NAD(P)-bd_dom_sf"/>
</dbReference>
<feature type="compositionally biased region" description="Polar residues" evidence="1">
    <location>
        <begin position="171"/>
        <end position="186"/>
    </location>
</feature>
<feature type="compositionally biased region" description="Low complexity" evidence="1">
    <location>
        <begin position="161"/>
        <end position="170"/>
    </location>
</feature>
<dbReference type="PANTHER" id="PTHR43482:SF1">
    <property type="entry name" value="PROTEIN AST1-RELATED"/>
    <property type="match status" value="1"/>
</dbReference>
<feature type="compositionally biased region" description="Low complexity" evidence="1">
    <location>
        <begin position="89"/>
        <end position="99"/>
    </location>
</feature>
<organism evidence="3">
    <name type="scientific">Pseudo-nitzschia australis</name>
    <dbReference type="NCBI Taxonomy" id="44445"/>
    <lineage>
        <taxon>Eukaryota</taxon>
        <taxon>Sar</taxon>
        <taxon>Stramenopiles</taxon>
        <taxon>Ochrophyta</taxon>
        <taxon>Bacillariophyta</taxon>
        <taxon>Bacillariophyceae</taxon>
        <taxon>Bacillariophycidae</taxon>
        <taxon>Bacillariales</taxon>
        <taxon>Bacillariaceae</taxon>
        <taxon>Pseudo-nitzschia</taxon>
    </lineage>
</organism>
<proteinExistence type="predicted"/>
<dbReference type="EMBL" id="HBIX01002176">
    <property type="protein sequence ID" value="CAE0708886.1"/>
    <property type="molecule type" value="Transcribed_RNA"/>
</dbReference>
<dbReference type="Pfam" id="PF08240">
    <property type="entry name" value="ADH_N"/>
    <property type="match status" value="1"/>
</dbReference>
<evidence type="ECO:0000259" key="2">
    <source>
        <dbReference type="Pfam" id="PF08240"/>
    </source>
</evidence>
<feature type="region of interest" description="Disordered" evidence="1">
    <location>
        <begin position="17"/>
        <end position="245"/>
    </location>
</feature>
<reference evidence="3" key="1">
    <citation type="submission" date="2021-01" db="EMBL/GenBank/DDBJ databases">
        <authorList>
            <person name="Corre E."/>
            <person name="Pelletier E."/>
            <person name="Niang G."/>
            <person name="Scheremetjew M."/>
            <person name="Finn R."/>
            <person name="Kale V."/>
            <person name="Holt S."/>
            <person name="Cochrane G."/>
            <person name="Meng A."/>
            <person name="Brown T."/>
            <person name="Cohen L."/>
        </authorList>
    </citation>
    <scope>NUCLEOTIDE SEQUENCE</scope>
    <source>
        <strain evidence="3">10249 10 AB</strain>
    </source>
</reference>
<dbReference type="AlphaFoldDB" id="A0A7S4AAG8"/>
<dbReference type="Gene3D" id="3.40.50.720">
    <property type="entry name" value="NAD(P)-binding Rossmann-like Domain"/>
    <property type="match status" value="1"/>
</dbReference>
<name>A0A7S4AAG8_9STRA</name>
<feature type="compositionally biased region" description="Basic and acidic residues" evidence="1">
    <location>
        <begin position="63"/>
        <end position="72"/>
    </location>
</feature>
<feature type="region of interest" description="Disordered" evidence="1">
    <location>
        <begin position="288"/>
        <end position="389"/>
    </location>
</feature>
<feature type="compositionally biased region" description="Polar residues" evidence="1">
    <location>
        <begin position="306"/>
        <end position="328"/>
    </location>
</feature>
<feature type="compositionally biased region" description="Basic residues" evidence="1">
    <location>
        <begin position="199"/>
        <end position="210"/>
    </location>
</feature>
<protein>
    <recommendedName>
        <fullName evidence="2">Alcohol dehydrogenase-like N-terminal domain-containing protein</fullName>
    </recommendedName>
</protein>
<feature type="compositionally biased region" description="Low complexity" evidence="1">
    <location>
        <begin position="435"/>
        <end position="445"/>
    </location>
</feature>
<accession>A0A7S4AAG8</accession>
<evidence type="ECO:0000256" key="1">
    <source>
        <dbReference type="SAM" id="MobiDB-lite"/>
    </source>
</evidence>
<sequence length="952" mass="105997">MSFVDPLWEFVLEDYDEEDRGRGRKAENRKTKDSSKDGKYFNFFGGVAGQNESTPPKKLNGSENKDDNDITTKKVLNKTHIPPNKSMDSKSSTGSWSFKSKIDSSKSIKQEKRNEYRDDKEDGFWDVITGAPPAATIPKKGIKKKLSNQNGNSRELVLKKSVSGSSMNSSLKRTQPKLSANSQSKAFVTASRKSEKSKNMFKKRFRRNHNTKSPQVISTEKNVSEIDLKRAAPGKPPKNIKTSQDKAFDPMNIFFQIADSLDPWGGDPSVSSYEIDSLDETATIDAEDYGETSIPVGKNVDRSVLPTGSNNSFKSRQNNVKGSNSMDRSSVRARDNKSSNKLESLLDQSLPDPIYMDPKRRPCNVAQSMEEESGVTTEIRLRVNPGGTLSEEVFKKHNNVHGNRQQEEQKLSNLNKNLYSKLRPSFDDSEDSDTSSDMSTSKQSSLFELKQSDAIEEEDSIISRERNRSASNEIRVPMDVHVTKETRCSDDAEGEDSGGAKKCALWNTAICSSEKACKNDSMNRSRKSDAANVFPSSRVIINGEIHSIIGPQSDPFNGVMGVSSKYLTETKGPQSVFAYDYDSNENMDVSYSKANQNPRDSISVRNLGGAPSLSLVGERIVIQVEASSVSETDCIIRQGLWWYGSRPSFPNTPGIDVVGKVYSMEQNVGKAYGLKPMETVVSLIKWGGNTRFMTIHPNQLVKVPHGLDPAQVACLPESYLSAFQVLHMGQRGSLRYRGSSLKGKSVLILGCMTHNMGKAMIELALDAGVANIYATAKKKHWKTLISYGVMPLSSDPMEYIHRISGTIDLVLAPNGNLREDVSPVHFRALLPRNGQLIFSGHRINGNDIPINDWKRDQAPTLACGKNKALQKILGNSTTYDVYNEWEKNLDLCKRDLSHLLKLLELKVIKPEVLDRISLNKVAKAHELIETKRLPGFLVCEPWMKTKKRAVYL</sequence>
<dbReference type="SUPFAM" id="SSF51735">
    <property type="entry name" value="NAD(P)-binding Rossmann-fold domains"/>
    <property type="match status" value="1"/>
</dbReference>
<dbReference type="InterPro" id="IPR013154">
    <property type="entry name" value="ADH-like_N"/>
</dbReference>
<feature type="domain" description="Alcohol dehydrogenase-like N-terminal" evidence="2">
    <location>
        <begin position="619"/>
        <end position="669"/>
    </location>
</feature>
<feature type="compositionally biased region" description="Basic and acidic residues" evidence="1">
    <location>
        <begin position="19"/>
        <end position="39"/>
    </location>
</feature>
<feature type="compositionally biased region" description="Basic and acidic residues" evidence="1">
    <location>
        <begin position="100"/>
        <end position="123"/>
    </location>
</feature>
<dbReference type="Gene3D" id="3.90.180.10">
    <property type="entry name" value="Medium-chain alcohol dehydrogenases, catalytic domain"/>
    <property type="match status" value="1"/>
</dbReference>
<feature type="compositionally biased region" description="Basic and acidic residues" evidence="1">
    <location>
        <begin position="329"/>
        <end position="340"/>
    </location>
</feature>
<dbReference type="InterPro" id="IPR011032">
    <property type="entry name" value="GroES-like_sf"/>
</dbReference>
<dbReference type="PANTHER" id="PTHR43482">
    <property type="entry name" value="PROTEIN AST1-RELATED"/>
    <property type="match status" value="1"/>
</dbReference>
<dbReference type="InterPro" id="IPR052585">
    <property type="entry name" value="Lipid_raft_assoc_Zn_ADH"/>
</dbReference>
<gene>
    <name evidence="3" type="ORF">PAUS00366_LOCUS1606</name>
</gene>
<feature type="region of interest" description="Disordered" evidence="1">
    <location>
        <begin position="421"/>
        <end position="452"/>
    </location>
</feature>